<accession>A0A2N8PBL9</accession>
<evidence type="ECO:0000313" key="2">
    <source>
        <dbReference type="EMBL" id="PNE38414.1"/>
    </source>
</evidence>
<dbReference type="RefSeq" id="WP_073448911.1">
    <property type="nucleotide sequence ID" value="NZ_LJSN01000003.1"/>
</dbReference>
<dbReference type="AlphaFoldDB" id="A0A2N8PBL9"/>
<dbReference type="InterPro" id="IPR052963">
    <property type="entry name" value="Pantetheine_PDE"/>
</dbReference>
<evidence type="ECO:0000259" key="1">
    <source>
        <dbReference type="Pfam" id="PF00149"/>
    </source>
</evidence>
<gene>
    <name evidence="2" type="ORF">AOB60_30715</name>
</gene>
<dbReference type="Proteomes" id="UP000236047">
    <property type="component" value="Unassembled WGS sequence"/>
</dbReference>
<proteinExistence type="predicted"/>
<protein>
    <submittedName>
        <fullName evidence="2">Metallophosphoesterase</fullName>
    </submittedName>
</protein>
<dbReference type="CDD" id="cd00838">
    <property type="entry name" value="MPP_superfamily"/>
    <property type="match status" value="1"/>
</dbReference>
<comment type="caution">
    <text evidence="2">The sequence shown here is derived from an EMBL/GenBank/DDBJ whole genome shotgun (WGS) entry which is preliminary data.</text>
</comment>
<dbReference type="InterPro" id="IPR004843">
    <property type="entry name" value="Calcineurin-like_PHP"/>
</dbReference>
<dbReference type="PANTHER" id="PTHR36492:SF2">
    <property type="entry name" value="[ACYL-CARRIER-PROTEIN] PHOSPHODIESTERASE PPTH"/>
    <property type="match status" value="1"/>
</dbReference>
<name>A0A2N8PBL9_STRNR</name>
<keyword evidence="3" id="KW-1185">Reference proteome</keyword>
<organism evidence="2 3">
    <name type="scientific">Streptomyces noursei</name>
    <name type="common">Streptomyces albulus</name>
    <dbReference type="NCBI Taxonomy" id="1971"/>
    <lineage>
        <taxon>Bacteria</taxon>
        <taxon>Bacillati</taxon>
        <taxon>Actinomycetota</taxon>
        <taxon>Actinomycetes</taxon>
        <taxon>Kitasatosporales</taxon>
        <taxon>Streptomycetaceae</taxon>
        <taxon>Streptomyces</taxon>
    </lineage>
</organism>
<dbReference type="PANTHER" id="PTHR36492">
    <property type="match status" value="1"/>
</dbReference>
<dbReference type="GO" id="GO:0016787">
    <property type="term" value="F:hydrolase activity"/>
    <property type="evidence" value="ECO:0007669"/>
    <property type="project" value="InterPro"/>
</dbReference>
<dbReference type="InterPro" id="IPR029052">
    <property type="entry name" value="Metallo-depent_PP-like"/>
</dbReference>
<dbReference type="Gene3D" id="3.60.21.10">
    <property type="match status" value="1"/>
</dbReference>
<sequence>MTYEIRTFAPGAQHATAGPAPASREGRLVAVSDLHVRYEENRDIVERLRPESDDDWLLVAGDVGEYSEDIQWALGLLSERFAKVIWVPGNHELWTPAQDPLQLRGVARYEHLVEICRELGVITPEDPYPIWEGAGGPVVIAPLFLLYDYSFRMPGASSKEEALAIAEKAGIVCTDEYFLHPDPHPSREAWCRARVAETEARLAALPEDLPTILINHWPLVREPTRPLWYPEFALWCGTEATADWPRRFRAATVVYGHLHIPRLIVWDGVPHQEVSLGYPREWRRRSGSPGRPVQILPVATTGVPA</sequence>
<feature type="domain" description="Calcineurin-like phosphoesterase" evidence="1">
    <location>
        <begin position="27"/>
        <end position="261"/>
    </location>
</feature>
<dbReference type="SUPFAM" id="SSF56300">
    <property type="entry name" value="Metallo-dependent phosphatases"/>
    <property type="match status" value="1"/>
</dbReference>
<dbReference type="EMBL" id="LJSN01000003">
    <property type="protein sequence ID" value="PNE38414.1"/>
    <property type="molecule type" value="Genomic_DNA"/>
</dbReference>
<reference evidence="3" key="1">
    <citation type="submission" date="2015-09" db="EMBL/GenBank/DDBJ databases">
        <authorList>
            <person name="Graham D.E."/>
            <person name="Mahan K.M."/>
            <person name="Klingeman D.M."/>
            <person name="Fida T."/>
            <person name="Giannone R.J."/>
            <person name="Hettich R.L."/>
            <person name="Parry R.J."/>
            <person name="Spain J.C."/>
        </authorList>
    </citation>
    <scope>NUCLEOTIDE SEQUENCE [LARGE SCALE GENOMIC DNA]</scope>
    <source>
        <strain evidence="3">JCM 4701</strain>
    </source>
</reference>
<dbReference type="Pfam" id="PF00149">
    <property type="entry name" value="Metallophos"/>
    <property type="match status" value="1"/>
</dbReference>
<evidence type="ECO:0000313" key="3">
    <source>
        <dbReference type="Proteomes" id="UP000236047"/>
    </source>
</evidence>